<dbReference type="PATRIC" id="fig|245018.3.peg.1835"/>
<keyword evidence="1" id="KW-0812">Transmembrane</keyword>
<reference evidence="2 3" key="1">
    <citation type="submission" date="2010-03" db="EMBL/GenBank/DDBJ databases">
        <title>The genome sequence of Clostridiales sp. SSC/2.</title>
        <authorList>
            <consortium name="metaHIT consortium -- http://www.metahit.eu/"/>
            <person name="Pajon A."/>
            <person name="Turner K."/>
            <person name="Parkhill J."/>
            <person name="Duncan S."/>
            <person name="Flint H."/>
        </authorList>
    </citation>
    <scope>NUCLEOTIDE SEQUENCE [LARGE SCALE GENOMIC DNA]</scope>
    <source>
        <strain evidence="2 3">SSC/2</strain>
    </source>
</reference>
<evidence type="ECO:0008006" key="4">
    <source>
        <dbReference type="Google" id="ProtNLM"/>
    </source>
</evidence>
<accession>D4N0T1</accession>
<dbReference type="Proteomes" id="UP000008960">
    <property type="component" value="Chromosome"/>
</dbReference>
<dbReference type="RefSeq" id="WP_008390832.1">
    <property type="nucleotide sequence ID" value="NC_021016.1"/>
</dbReference>
<protein>
    <recommendedName>
        <fullName evidence="4">Holin</fullName>
    </recommendedName>
</protein>
<dbReference type="Pfam" id="PF16945">
    <property type="entry name" value="Phage_r1t_holin"/>
    <property type="match status" value="1"/>
</dbReference>
<reference evidence="2 3" key="2">
    <citation type="submission" date="2010-03" db="EMBL/GenBank/DDBJ databases">
        <authorList>
            <person name="Pajon A."/>
        </authorList>
    </citation>
    <scope>NUCLEOTIDE SEQUENCE [LARGE SCALE GENOMIC DNA]</scope>
    <source>
        <strain evidence="2 3">SSC/2</strain>
    </source>
</reference>
<keyword evidence="1" id="KW-1133">Transmembrane helix</keyword>
<dbReference type="EMBL" id="FP929061">
    <property type="protein sequence ID" value="CBL38476.1"/>
    <property type="molecule type" value="Genomic_DNA"/>
</dbReference>
<dbReference type="AlphaFoldDB" id="D4N0T1"/>
<dbReference type="InterPro" id="IPR020109">
    <property type="entry name" value="Holin_r1t"/>
</dbReference>
<sequence length="98" mass="10802">MLKNCVFKIDVDTKQWFKSTIIRAIKTFAQVAASMITVGVAITDINWKIVFSVAFVAAIYSILTSIGGLPEVPAVNTDSEDLEDTTYKEVEDLKEGDL</sequence>
<dbReference type="KEGG" id="bprl:CL2_15380"/>
<feature type="transmembrane region" description="Helical" evidence="1">
    <location>
        <begin position="49"/>
        <end position="69"/>
    </location>
</feature>
<evidence type="ECO:0000313" key="3">
    <source>
        <dbReference type="Proteomes" id="UP000008960"/>
    </source>
</evidence>
<name>D4N0T1_ANAHA</name>
<organism evidence="2 3">
    <name type="scientific">Anaerostipes hadrus</name>
    <dbReference type="NCBI Taxonomy" id="649756"/>
    <lineage>
        <taxon>Bacteria</taxon>
        <taxon>Bacillati</taxon>
        <taxon>Bacillota</taxon>
        <taxon>Clostridia</taxon>
        <taxon>Lachnospirales</taxon>
        <taxon>Lachnospiraceae</taxon>
        <taxon>Anaerostipes</taxon>
    </lineage>
</organism>
<proteinExistence type="predicted"/>
<feature type="transmembrane region" description="Helical" evidence="1">
    <location>
        <begin position="21"/>
        <end position="43"/>
    </location>
</feature>
<evidence type="ECO:0000313" key="2">
    <source>
        <dbReference type="EMBL" id="CBL38476.1"/>
    </source>
</evidence>
<evidence type="ECO:0000256" key="1">
    <source>
        <dbReference type="SAM" id="Phobius"/>
    </source>
</evidence>
<gene>
    <name evidence="2" type="ORF">CL2_15380</name>
</gene>
<keyword evidence="1" id="KW-0472">Membrane</keyword>